<dbReference type="SMART" id="SM00785">
    <property type="entry name" value="AARP2CN"/>
    <property type="match status" value="1"/>
</dbReference>
<feature type="region of interest" description="Disordered" evidence="11">
    <location>
        <begin position="1082"/>
        <end position="1139"/>
    </location>
</feature>
<keyword evidence="7" id="KW-0342">GTP-binding</keyword>
<dbReference type="GO" id="GO:0005654">
    <property type="term" value="C:nucleoplasm"/>
    <property type="evidence" value="ECO:0007669"/>
    <property type="project" value="UniProtKB-ARBA"/>
</dbReference>
<evidence type="ECO:0000256" key="7">
    <source>
        <dbReference type="ARBA" id="ARBA00023134"/>
    </source>
</evidence>
<keyword evidence="2" id="KW-0690">Ribosome biogenesis</keyword>
<dbReference type="PANTHER" id="PTHR12858:SF2">
    <property type="entry name" value="RIBOSOME BIOGENESIS PROTEIN BMS1 HOMOLOG"/>
    <property type="match status" value="1"/>
</dbReference>
<keyword evidence="14" id="KW-1185">Reference proteome</keyword>
<dbReference type="EMBL" id="OU896710">
    <property type="protein sequence ID" value="CAH1163978.1"/>
    <property type="molecule type" value="Genomic_DNA"/>
</dbReference>
<feature type="compositionally biased region" description="Acidic residues" evidence="11">
    <location>
        <begin position="505"/>
        <end position="516"/>
    </location>
</feature>
<dbReference type="Pfam" id="PF04950">
    <property type="entry name" value="RIBIOP_C"/>
    <property type="match status" value="1"/>
</dbReference>
<dbReference type="GO" id="GO:0034511">
    <property type="term" value="F:U3 snoRNA binding"/>
    <property type="evidence" value="ECO:0007669"/>
    <property type="project" value="TreeGrafter"/>
</dbReference>
<accession>A0A9P0DUF8</accession>
<gene>
    <name evidence="13" type="ORF">PHAECO_LOCUS8437</name>
</gene>
<dbReference type="Pfam" id="PF08142">
    <property type="entry name" value="AARP2CN"/>
    <property type="match status" value="1"/>
</dbReference>
<evidence type="ECO:0000256" key="9">
    <source>
        <dbReference type="ARBA" id="ARBA00049117"/>
    </source>
</evidence>
<evidence type="ECO:0000313" key="14">
    <source>
        <dbReference type="Proteomes" id="UP001153737"/>
    </source>
</evidence>
<proteinExistence type="inferred from homology"/>
<feature type="domain" description="Bms1-type G" evidence="12">
    <location>
        <begin position="83"/>
        <end position="247"/>
    </location>
</feature>
<dbReference type="GO" id="GO:0003924">
    <property type="term" value="F:GTPase activity"/>
    <property type="evidence" value="ECO:0007669"/>
    <property type="project" value="TreeGrafter"/>
</dbReference>
<feature type="compositionally biased region" description="Basic residues" evidence="11">
    <location>
        <begin position="9"/>
        <end position="27"/>
    </location>
</feature>
<keyword evidence="3" id="KW-0597">Phosphoprotein</keyword>
<dbReference type="FunFam" id="3.40.50.300:FF:000105">
    <property type="entry name" value="BMS1 ribosome biogenesis factor"/>
    <property type="match status" value="1"/>
</dbReference>
<comment type="similarity">
    <text evidence="10">Belongs to the TRAFAC class translation factor GTPase superfamily. Bms1-like GTPase family. BMS1 subfamily.</text>
</comment>
<dbReference type="GO" id="GO:0000479">
    <property type="term" value="P:endonucleolytic cleavage of tricistronic rRNA transcript (SSU-rRNA, 5.8S rRNA, LSU-rRNA)"/>
    <property type="evidence" value="ECO:0007669"/>
    <property type="project" value="TreeGrafter"/>
</dbReference>
<organism evidence="13 14">
    <name type="scientific">Phaedon cochleariae</name>
    <name type="common">Mustard beetle</name>
    <dbReference type="NCBI Taxonomy" id="80249"/>
    <lineage>
        <taxon>Eukaryota</taxon>
        <taxon>Metazoa</taxon>
        <taxon>Ecdysozoa</taxon>
        <taxon>Arthropoda</taxon>
        <taxon>Hexapoda</taxon>
        <taxon>Insecta</taxon>
        <taxon>Pterygota</taxon>
        <taxon>Neoptera</taxon>
        <taxon>Endopterygota</taxon>
        <taxon>Coleoptera</taxon>
        <taxon>Polyphaga</taxon>
        <taxon>Cucujiformia</taxon>
        <taxon>Chrysomeloidea</taxon>
        <taxon>Chrysomelidae</taxon>
        <taxon>Chrysomelinae</taxon>
        <taxon>Chrysomelini</taxon>
        <taxon>Phaedon</taxon>
    </lineage>
</organism>
<dbReference type="PROSITE" id="PS51714">
    <property type="entry name" value="G_BMS1"/>
    <property type="match status" value="1"/>
</dbReference>
<dbReference type="GO" id="GO:0030686">
    <property type="term" value="C:90S preribosome"/>
    <property type="evidence" value="ECO:0007669"/>
    <property type="project" value="TreeGrafter"/>
</dbReference>
<feature type="compositionally biased region" description="Acidic residues" evidence="11">
    <location>
        <begin position="469"/>
        <end position="495"/>
    </location>
</feature>
<reference evidence="13" key="2">
    <citation type="submission" date="2022-10" db="EMBL/GenBank/DDBJ databases">
        <authorList>
            <consortium name="ENA_rothamsted_submissions"/>
            <consortium name="culmorum"/>
            <person name="King R."/>
        </authorList>
    </citation>
    <scope>NUCLEOTIDE SEQUENCE</scope>
</reference>
<keyword evidence="4" id="KW-0547">Nucleotide-binding</keyword>
<dbReference type="PANTHER" id="PTHR12858">
    <property type="entry name" value="RIBOSOME BIOGENESIS PROTEIN"/>
    <property type="match status" value="1"/>
</dbReference>
<comment type="subcellular location">
    <subcellularLocation>
        <location evidence="1">Nucleus</location>
        <location evidence="1">Nucleolus</location>
    </subcellularLocation>
</comment>
<evidence type="ECO:0000313" key="13">
    <source>
        <dbReference type="EMBL" id="CAH1163978.1"/>
    </source>
</evidence>
<keyword evidence="8" id="KW-0539">Nucleus</keyword>
<dbReference type="InterPro" id="IPR012948">
    <property type="entry name" value="AARP2CN"/>
</dbReference>
<dbReference type="OrthoDB" id="10260897at2759"/>
<dbReference type="Gene3D" id="3.40.50.300">
    <property type="entry name" value="P-loop containing nucleotide triphosphate hydrolases"/>
    <property type="match status" value="1"/>
</dbReference>
<keyword evidence="6" id="KW-0067">ATP-binding</keyword>
<dbReference type="InterPro" id="IPR039761">
    <property type="entry name" value="Bms1/Tsr1"/>
</dbReference>
<feature type="compositionally biased region" description="Basic and acidic residues" evidence="11">
    <location>
        <begin position="659"/>
        <end position="682"/>
    </location>
</feature>
<dbReference type="GO" id="GO:0000462">
    <property type="term" value="P:maturation of SSU-rRNA from tricistronic rRNA transcript (SSU-rRNA, 5.8S rRNA, LSU-rRNA)"/>
    <property type="evidence" value="ECO:0007669"/>
    <property type="project" value="TreeGrafter"/>
</dbReference>
<evidence type="ECO:0000256" key="6">
    <source>
        <dbReference type="ARBA" id="ARBA00022840"/>
    </source>
</evidence>
<feature type="region of interest" description="Disordered" evidence="11">
    <location>
        <begin position="651"/>
        <end position="682"/>
    </location>
</feature>
<evidence type="ECO:0000256" key="3">
    <source>
        <dbReference type="ARBA" id="ARBA00022553"/>
    </source>
</evidence>
<dbReference type="GO" id="GO:0032040">
    <property type="term" value="C:small-subunit processome"/>
    <property type="evidence" value="ECO:0007669"/>
    <property type="project" value="UniProtKB-ARBA"/>
</dbReference>
<name>A0A9P0DUF8_PHACE</name>
<reference evidence="13" key="1">
    <citation type="submission" date="2022-01" db="EMBL/GenBank/DDBJ databases">
        <authorList>
            <person name="King R."/>
        </authorList>
    </citation>
    <scope>NUCLEOTIDE SEQUENCE</scope>
</reference>
<comment type="catalytic activity">
    <reaction evidence="9">
        <text>GTP + H2O = GDP + phosphate + H(+)</text>
        <dbReference type="Rhea" id="RHEA:19669"/>
        <dbReference type="ChEBI" id="CHEBI:15377"/>
        <dbReference type="ChEBI" id="CHEBI:15378"/>
        <dbReference type="ChEBI" id="CHEBI:37565"/>
        <dbReference type="ChEBI" id="CHEBI:43474"/>
        <dbReference type="ChEBI" id="CHEBI:58189"/>
    </reaction>
    <physiologicalReaction direction="left-to-right" evidence="9">
        <dbReference type="Rhea" id="RHEA:19670"/>
    </physiologicalReaction>
</comment>
<dbReference type="SMART" id="SM01362">
    <property type="entry name" value="DUF663"/>
    <property type="match status" value="1"/>
</dbReference>
<feature type="compositionally biased region" description="Basic residues" evidence="11">
    <location>
        <begin position="1115"/>
        <end position="1131"/>
    </location>
</feature>
<evidence type="ECO:0000259" key="12">
    <source>
        <dbReference type="PROSITE" id="PS51714"/>
    </source>
</evidence>
<dbReference type="InterPro" id="IPR027417">
    <property type="entry name" value="P-loop_NTPase"/>
</dbReference>
<evidence type="ECO:0000256" key="11">
    <source>
        <dbReference type="SAM" id="MobiDB-lite"/>
    </source>
</evidence>
<sequence length="1139" mass="131391">MENAEPSKQKAHRDRHSGRKTDKKKAKKNADGAIVENDAKQKNPKAFAFNSAIRAERRFRRKQDINTKKEHIPLVDRTPIEPPPLLVAVVGPPKVGKTTLINSLIKLFTKLPLTDIKGPVTIVTGKKRRITFVECNNDINSMIDLAKVADLALLLCDASFGFEMEVFEFLNICQVHGMPKIMGVLTHLDMIKNSKTLKTTKKTLKHRFWTEVYPGAKLFYLSGILHGEYLKNESKNLGRFISVMKFRPLQWRTTHSYLVGDRYEDLTNQELIRQNPKCDRNVALYGYVRGVPLKKENWVHIPGFGDQKIHDVSFLPDPCPLPEQLKKRALIEKEKFIYAPFSGVGGIVYDKDAVYVELGGSHSYKNREEDESNTIVANLLDVKETLDEKMKHSELQIFTGGDKLTAEDIDESDSLIAPEKNSQTHSLVDEKFKQLLKKSFEKVNAGDRIRRRVVFNDKENVDSDHDELLSDAEDLEKDNDSEVDQQDMENEESDSEKEVANSANEETDEEESEEDDVKWKDDLMKKARDSFFERHSSNQNLMKLVYGSFDNKKAMETVGMEEGSDDGIGELFKKVSRNQHEIRENKDIINLTESSLSLPWDSVMTDWTDPQKIILISNCFVTGKWKESEDASELLKLDDADLSDKDSEVFGDFEDLETGETHKAKDETGEKRKREETDKPSDTALIEKKKKLKERFDAEYDNTDKSNHYEELKMQNEKQSQLNKTVFEDMPEDMRVQIEGFRPGMYVRIEFKNVPAEFIQHFDPTYPLIIGALNMGEENIGYVNVKIKKHRWYKKILKTNDPVIISLGWRRFQTIPYYSKLEDDMKYRYLKYTPEHLACNAHFWGPITPQGTGFLALQVIQSDQEAMKHIGFRIAATGSVQELDKSTKIMKKLKLIGHPLKIYKKTAFIKGMFNSSLEVARFEGARIKTVSGIRGQIKKAVNKPEGCFRATFEDKILLSDIVFCRTWYKVDAPQFYSPVNTLLLPPDKKGFWKGLRSTGEIKRELGIRNAANQDSMYTDIEREQKPFKPLIIPNKLQKALPYKDKPKHGVKLSEMKKGVQRVSVIREPHEQKISTMMKMLRSSYDQKQSKLKEETKKRLEKHRQEIEAIEADKGKKLKQKKKEVFRRKSKAQQKEKERG</sequence>
<feature type="region of interest" description="Disordered" evidence="11">
    <location>
        <begin position="463"/>
        <end position="517"/>
    </location>
</feature>
<feature type="compositionally biased region" description="Basic and acidic residues" evidence="11">
    <location>
        <begin position="1087"/>
        <end position="1114"/>
    </location>
</feature>
<dbReference type="InterPro" id="IPR007034">
    <property type="entry name" value="BMS1_TSR1_C"/>
</dbReference>
<evidence type="ECO:0000256" key="4">
    <source>
        <dbReference type="ARBA" id="ARBA00022741"/>
    </source>
</evidence>
<evidence type="ECO:0000256" key="2">
    <source>
        <dbReference type="ARBA" id="ARBA00022517"/>
    </source>
</evidence>
<protein>
    <recommendedName>
        <fullName evidence="12">Bms1-type G domain-containing protein</fullName>
    </recommendedName>
</protein>
<dbReference type="CDD" id="cd01882">
    <property type="entry name" value="BMS1"/>
    <property type="match status" value="1"/>
</dbReference>
<evidence type="ECO:0000256" key="8">
    <source>
        <dbReference type="ARBA" id="ARBA00023242"/>
    </source>
</evidence>
<dbReference type="SUPFAM" id="SSF52540">
    <property type="entry name" value="P-loop containing nucleoside triphosphate hydrolases"/>
    <property type="match status" value="1"/>
</dbReference>
<evidence type="ECO:0000256" key="5">
    <source>
        <dbReference type="ARBA" id="ARBA00022801"/>
    </source>
</evidence>
<evidence type="ECO:0000256" key="10">
    <source>
        <dbReference type="ARBA" id="ARBA00061391"/>
    </source>
</evidence>
<dbReference type="AlphaFoldDB" id="A0A9P0DUF8"/>
<dbReference type="GO" id="GO:0005524">
    <property type="term" value="F:ATP binding"/>
    <property type="evidence" value="ECO:0007669"/>
    <property type="project" value="UniProtKB-KW"/>
</dbReference>
<keyword evidence="5" id="KW-0378">Hydrolase</keyword>
<dbReference type="InterPro" id="IPR037875">
    <property type="entry name" value="Bms1_N"/>
</dbReference>
<feature type="region of interest" description="Disordered" evidence="11">
    <location>
        <begin position="1"/>
        <end position="43"/>
    </location>
</feature>
<dbReference type="Proteomes" id="UP001153737">
    <property type="component" value="Chromosome 4"/>
</dbReference>
<evidence type="ECO:0000256" key="1">
    <source>
        <dbReference type="ARBA" id="ARBA00004604"/>
    </source>
</evidence>
<dbReference type="GO" id="GO:0005525">
    <property type="term" value="F:GTP binding"/>
    <property type="evidence" value="ECO:0007669"/>
    <property type="project" value="UniProtKB-KW"/>
</dbReference>
<dbReference type="InterPro" id="IPR030387">
    <property type="entry name" value="G_Bms1/Tsr1_dom"/>
</dbReference>